<dbReference type="RefSeq" id="WP_144200744.1">
    <property type="nucleotide sequence ID" value="NZ_VCIZ01000014.1"/>
</dbReference>
<evidence type="ECO:0000313" key="1">
    <source>
        <dbReference type="EMBL" id="TSP10653.1"/>
    </source>
</evidence>
<reference evidence="1 2" key="1">
    <citation type="submission" date="2019-05" db="EMBL/GenBank/DDBJ databases">
        <title>Whole genome sequence analysis of Cupriavidus campinensis S14E4C strain.</title>
        <authorList>
            <person name="Abbaszade G."/>
            <person name="Szabo A."/>
            <person name="Toumi M."/>
            <person name="Toth E."/>
        </authorList>
    </citation>
    <scope>NUCLEOTIDE SEQUENCE [LARGE SCALE GENOMIC DNA]</scope>
    <source>
        <strain evidence="1 2">S14E4C</strain>
    </source>
</reference>
<accession>A0ABY3EIN9</accession>
<dbReference type="EMBL" id="VCIZ01000014">
    <property type="protein sequence ID" value="TSP10653.1"/>
    <property type="molecule type" value="Genomic_DNA"/>
</dbReference>
<dbReference type="Proteomes" id="UP000318943">
    <property type="component" value="Unassembled WGS sequence"/>
</dbReference>
<organism evidence="1 2">
    <name type="scientific">Cupriavidus campinensis</name>
    <dbReference type="NCBI Taxonomy" id="151783"/>
    <lineage>
        <taxon>Bacteria</taxon>
        <taxon>Pseudomonadati</taxon>
        <taxon>Pseudomonadota</taxon>
        <taxon>Betaproteobacteria</taxon>
        <taxon>Burkholderiales</taxon>
        <taxon>Burkholderiaceae</taxon>
        <taxon>Cupriavidus</taxon>
    </lineage>
</organism>
<gene>
    <name evidence="1" type="ORF">FGG12_21415</name>
</gene>
<comment type="caution">
    <text evidence="1">The sequence shown here is derived from an EMBL/GenBank/DDBJ whole genome shotgun (WGS) entry which is preliminary data.</text>
</comment>
<protein>
    <submittedName>
        <fullName evidence="1">Uncharacterized protein</fullName>
    </submittedName>
</protein>
<keyword evidence="2" id="KW-1185">Reference proteome</keyword>
<evidence type="ECO:0000313" key="2">
    <source>
        <dbReference type="Proteomes" id="UP000318943"/>
    </source>
</evidence>
<name>A0ABY3EIN9_9BURK</name>
<sequence length="347" mass="38614">MEHADAALYLRLRGNTDESQKETQLALRLEEEAATMLPCSQVSEPTRTILLRSAATLALRCNELERAERLAALALIGHGPQELKDEVRDVLEEIHFGRHMKVRGVHIGDGELQVSLSGQSVSFGMIQANQYLDRAKVIGNLLRRTAERVYGLPFQKHRGRSQGPVSVYMSAPRAASYAVTYRLGGFQESLDLTLGPPEVLSTLLDDIEAANDQDWAQLRQRIEDTAYLANFLALLKQLAPDGKDVSLVGFTSRYRGAFREVPFLRVRREIGVKLPGENRDEEVISGLLGAADRGTNMVKVGNQRIRVPAGLIDDIVRPLWGQVVRATVERRKGTTGRILRDVELVDE</sequence>
<proteinExistence type="predicted"/>